<evidence type="ECO:0000256" key="6">
    <source>
        <dbReference type="ARBA" id="ARBA00023136"/>
    </source>
</evidence>
<evidence type="ECO:0000256" key="9">
    <source>
        <dbReference type="ARBA" id="ARBA00044656"/>
    </source>
</evidence>
<feature type="transmembrane region" description="Helical" evidence="14">
    <location>
        <begin position="792"/>
        <end position="815"/>
    </location>
</feature>
<evidence type="ECO:0000256" key="4">
    <source>
        <dbReference type="ARBA" id="ARBA00022692"/>
    </source>
</evidence>
<dbReference type="Pfam" id="PF01841">
    <property type="entry name" value="Transglut_core"/>
    <property type="match status" value="1"/>
</dbReference>
<reference evidence="17" key="2">
    <citation type="submission" date="2024-04" db="EMBL/GenBank/DDBJ databases">
        <authorList>
            <person name="Chen Y."/>
            <person name="Shah S."/>
            <person name="Dougan E. K."/>
            <person name="Thang M."/>
            <person name="Chan C."/>
        </authorList>
    </citation>
    <scope>NUCLEOTIDE SEQUENCE [LARGE SCALE GENOMIC DNA]</scope>
</reference>
<dbReference type="Gene3D" id="1.20.1250.20">
    <property type="entry name" value="MFS general substrate transporter like domains"/>
    <property type="match status" value="1"/>
</dbReference>
<feature type="transmembrane region" description="Helical" evidence="14">
    <location>
        <begin position="554"/>
        <end position="574"/>
    </location>
</feature>
<comment type="catalytic activity">
    <reaction evidence="10">
        <text>D-mannose(out) = D-mannose(in)</text>
        <dbReference type="Rhea" id="RHEA:78391"/>
        <dbReference type="ChEBI" id="CHEBI:4208"/>
    </reaction>
    <physiologicalReaction direction="left-to-right" evidence="10">
        <dbReference type="Rhea" id="RHEA:78392"/>
    </physiologicalReaction>
</comment>
<keyword evidence="4 14" id="KW-0812">Transmembrane</keyword>
<dbReference type="Gene3D" id="3.10.620.30">
    <property type="match status" value="1"/>
</dbReference>
<comment type="subunit">
    <text evidence="3">Homodimer.</text>
</comment>
<comment type="catalytic activity">
    <reaction evidence="7">
        <text>D-galactose(in) = D-galactose(out)</text>
        <dbReference type="Rhea" id="RHEA:34915"/>
        <dbReference type="ChEBI" id="CHEBI:4139"/>
    </reaction>
    <physiologicalReaction direction="right-to-left" evidence="7">
        <dbReference type="Rhea" id="RHEA:34917"/>
    </physiologicalReaction>
</comment>
<dbReference type="InterPro" id="IPR020846">
    <property type="entry name" value="MFS_dom"/>
</dbReference>
<dbReference type="GO" id="GO:0005351">
    <property type="term" value="F:carbohydrate:proton symporter activity"/>
    <property type="evidence" value="ECO:0007669"/>
    <property type="project" value="TreeGrafter"/>
</dbReference>
<comment type="similarity">
    <text evidence="2">Belongs to the major facilitator superfamily. Sugar transporter (TC 2.A.1.1) family.</text>
</comment>
<evidence type="ECO:0000256" key="2">
    <source>
        <dbReference type="ARBA" id="ARBA00010992"/>
    </source>
</evidence>
<dbReference type="EMBL" id="CAMXCT020006157">
    <property type="protein sequence ID" value="CAL1167433.1"/>
    <property type="molecule type" value="Genomic_DNA"/>
</dbReference>
<sequence length="973" mass="105764">MVENKRRLAMTLCRPDALASAAKLAATGEGLMSDIDSATADPGDGLTIQLQRQKHRIIGFSFARHVVLSVVGIHCFYHRSGPGFAQPPAEPADEAVSLLVAETRSRGRDYLALSVTGEAGCADKPEDLLEELDAWTSEKKHGYFRSQQSVSQRSTYRTLGSDELRQRMNSHWDQGRLLVSCYDAFAWLRTGKRPVHGEPPTAEDVLRSIARVLERPSTEASDVELLQWIGEEYGEDGLQRLLEAVKDPDKDAVDELKEFFSWFRDLFPYYHGACGSCMNETTHFLGVVRPSEVEREDGGAGVSEIYFCEGCNCTTSFPRFRRVRPVLASQRGRCGEYAWLALRLVEALTLPGRWVDNHAGHVWVEALLDGRWVHIDPCEAVVDEPLLYATGWGRCPSHVLTYQANESGVFIEDVTDSYRPADAEALPQKELSQVKDAIAKALRLLERQQAEANAEGKNGGEKHNSNTATVCANAYAACIAAFVASTGFFHGYDNAVVNDVFTMPSFRNMMGWPEEDNAEVAFWEGFTVNGFNLGAAVAAVLAGHLLVDRHGRRPALKLGTMLFACGGGLQASAMNQLMLIFGRLIAGVGVGITSAAGPAFISEVSPSQIRGMLVGVYQNNVCLAIVFAALLNYFVHDLAFGWRISLGLQVALGCLVFVGLIFVCETPRFLESKGRSSEALEVLTRLRAGNRDAAKQELTEVQDELAEEQQTGEAAWSEIFTTPFFRNVVLIGCLVQFFQITTGINAVVSFSGTLFKALGISGIGPSLVPFIAFTVGNGVGSFFLVDRAGRRVLLLYGMITMCITMLVGGAIALLAHDPTTGEIQSAAGVVIVAMIVTYMFAFGISWGFGAWLYISEIMPLRVRGKAVGLCTAVNWGPANVLSAFMTPQMISSPMGPGGTLLFFGCVCLIVIPFAATCLPETKGKSLEEVVPLFRFSGWSGFRHFVKGNLKGGLGFTGELSVDTCSTETGSYES</sequence>
<comment type="caution">
    <text evidence="16">The sequence shown here is derived from an EMBL/GenBank/DDBJ whole genome shotgun (WGS) entry which is preliminary data.</text>
</comment>
<evidence type="ECO:0000256" key="5">
    <source>
        <dbReference type="ARBA" id="ARBA00022989"/>
    </source>
</evidence>
<dbReference type="InterPro" id="IPR003663">
    <property type="entry name" value="Sugar/inositol_transpt"/>
</dbReference>
<dbReference type="Pfam" id="PF00083">
    <property type="entry name" value="Sugar_tr"/>
    <property type="match status" value="1"/>
</dbReference>
<dbReference type="PROSITE" id="PS00216">
    <property type="entry name" value="SUGAR_TRANSPORT_1"/>
    <property type="match status" value="1"/>
</dbReference>
<organism evidence="16">
    <name type="scientific">Cladocopium goreaui</name>
    <dbReference type="NCBI Taxonomy" id="2562237"/>
    <lineage>
        <taxon>Eukaryota</taxon>
        <taxon>Sar</taxon>
        <taxon>Alveolata</taxon>
        <taxon>Dinophyceae</taxon>
        <taxon>Suessiales</taxon>
        <taxon>Symbiodiniaceae</taxon>
        <taxon>Cladocopium</taxon>
    </lineage>
</organism>
<evidence type="ECO:0000313" key="17">
    <source>
        <dbReference type="EMBL" id="CAL1167433.1"/>
    </source>
</evidence>
<feature type="transmembrane region" description="Helical" evidence="14">
    <location>
        <begin position="728"/>
        <end position="755"/>
    </location>
</feature>
<dbReference type="InterPro" id="IPR050360">
    <property type="entry name" value="MFS_Sugar_Transporters"/>
</dbReference>
<dbReference type="PROSITE" id="PS00217">
    <property type="entry name" value="SUGAR_TRANSPORT_2"/>
    <property type="match status" value="1"/>
</dbReference>
<keyword evidence="5 14" id="KW-1133">Transmembrane helix</keyword>
<feature type="transmembrane region" description="Helical" evidence="14">
    <location>
        <begin position="640"/>
        <end position="663"/>
    </location>
</feature>
<dbReference type="SUPFAM" id="SSF54001">
    <property type="entry name" value="Cysteine proteinases"/>
    <property type="match status" value="1"/>
</dbReference>
<dbReference type="SUPFAM" id="SSF103473">
    <property type="entry name" value="MFS general substrate transporter"/>
    <property type="match status" value="1"/>
</dbReference>
<dbReference type="EMBL" id="CAMXCT010006157">
    <property type="protein sequence ID" value="CAI4014058.1"/>
    <property type="molecule type" value="Genomic_DNA"/>
</dbReference>
<dbReference type="InterPro" id="IPR005828">
    <property type="entry name" value="MFS_sugar_transport-like"/>
</dbReference>
<dbReference type="SMART" id="SM00460">
    <property type="entry name" value="TGc"/>
    <property type="match status" value="1"/>
</dbReference>
<protein>
    <recommendedName>
        <fullName evidence="13">Hexose transporter 1</fullName>
    </recommendedName>
</protein>
<keyword evidence="6 14" id="KW-0472">Membrane</keyword>
<feature type="transmembrane region" description="Helical" evidence="14">
    <location>
        <begin position="897"/>
        <end position="918"/>
    </location>
</feature>
<feature type="transmembrane region" description="Helical" evidence="14">
    <location>
        <begin position="866"/>
        <end position="885"/>
    </location>
</feature>
<dbReference type="InterPro" id="IPR005829">
    <property type="entry name" value="Sugar_transporter_CS"/>
</dbReference>
<feature type="transmembrane region" description="Helical" evidence="14">
    <location>
        <begin position="580"/>
        <end position="601"/>
    </location>
</feature>
<dbReference type="Proteomes" id="UP001152797">
    <property type="component" value="Unassembled WGS sequence"/>
</dbReference>
<dbReference type="PANTHER" id="PTHR48022">
    <property type="entry name" value="PLASTIDIC GLUCOSE TRANSPORTER 4"/>
    <property type="match status" value="1"/>
</dbReference>
<dbReference type="GO" id="GO:0016020">
    <property type="term" value="C:membrane"/>
    <property type="evidence" value="ECO:0007669"/>
    <property type="project" value="UniProtKB-SubCell"/>
</dbReference>
<keyword evidence="18" id="KW-1185">Reference proteome</keyword>
<reference evidence="16" key="1">
    <citation type="submission" date="2022-10" db="EMBL/GenBank/DDBJ databases">
        <authorList>
            <person name="Chen Y."/>
            <person name="Dougan E. K."/>
            <person name="Chan C."/>
            <person name="Rhodes N."/>
            <person name="Thang M."/>
        </authorList>
    </citation>
    <scope>NUCLEOTIDE SEQUENCE</scope>
</reference>
<dbReference type="PROSITE" id="PS50850">
    <property type="entry name" value="MFS"/>
    <property type="match status" value="1"/>
</dbReference>
<evidence type="ECO:0000313" key="16">
    <source>
        <dbReference type="EMBL" id="CAI4014058.1"/>
    </source>
</evidence>
<name>A0A9P1DSK9_9DINO</name>
<proteinExistence type="inferred from homology"/>
<dbReference type="InterPro" id="IPR002931">
    <property type="entry name" value="Transglutaminase-like"/>
</dbReference>
<feature type="transmembrane region" description="Helical" evidence="14">
    <location>
        <begin position="526"/>
        <end position="547"/>
    </location>
</feature>
<comment type="subcellular location">
    <subcellularLocation>
        <location evidence="1">Membrane</location>
        <topology evidence="1">Multi-pass membrane protein</topology>
    </subcellularLocation>
</comment>
<feature type="transmembrane region" description="Helical" evidence="14">
    <location>
        <begin position="613"/>
        <end position="634"/>
    </location>
</feature>
<comment type="catalytic activity">
    <reaction evidence="11">
        <text>D-glucosamine(out) = D-glucosamine(in)</text>
        <dbReference type="Rhea" id="RHEA:78423"/>
        <dbReference type="ChEBI" id="CHEBI:58723"/>
    </reaction>
    <physiologicalReaction direction="left-to-right" evidence="11">
        <dbReference type="Rhea" id="RHEA:78424"/>
    </physiologicalReaction>
</comment>
<evidence type="ECO:0000256" key="7">
    <source>
        <dbReference type="ARBA" id="ARBA00044637"/>
    </source>
</evidence>
<feature type="transmembrane region" description="Helical" evidence="14">
    <location>
        <begin position="767"/>
        <end position="785"/>
    </location>
</feature>
<evidence type="ECO:0000313" key="18">
    <source>
        <dbReference type="Proteomes" id="UP001152797"/>
    </source>
</evidence>
<evidence type="ECO:0000256" key="13">
    <source>
        <dbReference type="ARBA" id="ARBA00044780"/>
    </source>
</evidence>
<dbReference type="PRINTS" id="PR00171">
    <property type="entry name" value="SUGRTRNSPORT"/>
</dbReference>
<feature type="transmembrane region" description="Helical" evidence="14">
    <location>
        <begin position="827"/>
        <end position="854"/>
    </location>
</feature>
<dbReference type="OrthoDB" id="6612291at2759"/>
<feature type="domain" description="Major facilitator superfamily (MFS) profile" evidence="15">
    <location>
        <begin position="479"/>
        <end position="922"/>
    </location>
</feature>
<dbReference type="InterPro" id="IPR038765">
    <property type="entry name" value="Papain-like_cys_pep_sf"/>
</dbReference>
<comment type="catalytic activity">
    <reaction evidence="9">
        <text>D-xylose(out) = D-xylose(in)</text>
        <dbReference type="Rhea" id="RHEA:78427"/>
        <dbReference type="ChEBI" id="CHEBI:53455"/>
    </reaction>
    <physiologicalReaction direction="left-to-right" evidence="9">
        <dbReference type="Rhea" id="RHEA:78428"/>
    </physiologicalReaction>
</comment>
<dbReference type="PANTHER" id="PTHR48022:SF2">
    <property type="entry name" value="PLASTIDIC GLUCOSE TRANSPORTER 4"/>
    <property type="match status" value="1"/>
</dbReference>
<evidence type="ECO:0000256" key="12">
    <source>
        <dbReference type="ARBA" id="ARBA00044710"/>
    </source>
</evidence>
<gene>
    <name evidence="16" type="ORF">C1SCF055_LOCUS38988</name>
</gene>
<evidence type="ECO:0000256" key="8">
    <source>
        <dbReference type="ARBA" id="ARBA00044648"/>
    </source>
</evidence>
<evidence type="ECO:0000256" key="11">
    <source>
        <dbReference type="ARBA" id="ARBA00044668"/>
    </source>
</evidence>
<dbReference type="NCBIfam" id="TIGR00879">
    <property type="entry name" value="SP"/>
    <property type="match status" value="1"/>
</dbReference>
<comment type="catalytic activity">
    <reaction evidence="12">
        <text>D-fructose(out) = D-fructose(in)</text>
        <dbReference type="Rhea" id="RHEA:60372"/>
        <dbReference type="ChEBI" id="CHEBI:37721"/>
    </reaction>
    <physiologicalReaction direction="left-to-right" evidence="12">
        <dbReference type="Rhea" id="RHEA:60373"/>
    </physiologicalReaction>
</comment>
<evidence type="ECO:0000259" key="15">
    <source>
        <dbReference type="PROSITE" id="PS50850"/>
    </source>
</evidence>
<dbReference type="AlphaFoldDB" id="A0A9P1DSK9"/>
<comment type="catalytic activity">
    <reaction evidence="8">
        <text>D-glucose(out) = D-glucose(in)</text>
        <dbReference type="Rhea" id="RHEA:60376"/>
        <dbReference type="ChEBI" id="CHEBI:4167"/>
    </reaction>
    <physiologicalReaction direction="left-to-right" evidence="8">
        <dbReference type="Rhea" id="RHEA:60377"/>
    </physiologicalReaction>
</comment>
<evidence type="ECO:0000256" key="3">
    <source>
        <dbReference type="ARBA" id="ARBA00011738"/>
    </source>
</evidence>
<dbReference type="InterPro" id="IPR036259">
    <property type="entry name" value="MFS_trans_sf"/>
</dbReference>
<accession>A0A9P1DSK9</accession>
<dbReference type="EMBL" id="CAMXCT030006157">
    <property type="protein sequence ID" value="CAL4801370.1"/>
    <property type="molecule type" value="Genomic_DNA"/>
</dbReference>
<evidence type="ECO:0000256" key="14">
    <source>
        <dbReference type="SAM" id="Phobius"/>
    </source>
</evidence>
<evidence type="ECO:0000256" key="10">
    <source>
        <dbReference type="ARBA" id="ARBA00044662"/>
    </source>
</evidence>
<evidence type="ECO:0000256" key="1">
    <source>
        <dbReference type="ARBA" id="ARBA00004141"/>
    </source>
</evidence>